<dbReference type="PANTHER" id="PTHR11361">
    <property type="entry name" value="DNA MISMATCH REPAIR PROTEIN MUTS FAMILY MEMBER"/>
    <property type="match status" value="1"/>
</dbReference>
<keyword evidence="4" id="KW-0238">DNA-binding</keyword>
<dbReference type="InterPro" id="IPR000432">
    <property type="entry name" value="DNA_mismatch_repair_MutS_C"/>
</dbReference>
<keyword evidence="2" id="KW-0547">Nucleotide-binding</keyword>
<organism evidence="7 8">
    <name type="scientific">Monoraphidium neglectum</name>
    <dbReference type="NCBI Taxonomy" id="145388"/>
    <lineage>
        <taxon>Eukaryota</taxon>
        <taxon>Viridiplantae</taxon>
        <taxon>Chlorophyta</taxon>
        <taxon>core chlorophytes</taxon>
        <taxon>Chlorophyceae</taxon>
        <taxon>CS clade</taxon>
        <taxon>Sphaeropleales</taxon>
        <taxon>Selenastraceae</taxon>
        <taxon>Monoraphidium</taxon>
    </lineage>
</organism>
<dbReference type="InterPro" id="IPR045076">
    <property type="entry name" value="MutS"/>
</dbReference>
<gene>
    <name evidence="7" type="ORF">MNEG_13320</name>
</gene>
<evidence type="ECO:0000259" key="6">
    <source>
        <dbReference type="SMART" id="SM00534"/>
    </source>
</evidence>
<dbReference type="InterPro" id="IPR027417">
    <property type="entry name" value="P-loop_NTPase"/>
</dbReference>
<keyword evidence="8" id="KW-1185">Reference proteome</keyword>
<proteinExistence type="inferred from homology"/>
<reference evidence="7 8" key="1">
    <citation type="journal article" date="2013" name="BMC Genomics">
        <title>Reconstruction of the lipid metabolism for the microalga Monoraphidium neglectum from its genome sequence reveals characteristics suitable for biofuel production.</title>
        <authorList>
            <person name="Bogen C."/>
            <person name="Al-Dilaimi A."/>
            <person name="Albersmeier A."/>
            <person name="Wichmann J."/>
            <person name="Grundmann M."/>
            <person name="Rupp O."/>
            <person name="Lauersen K.J."/>
            <person name="Blifernez-Klassen O."/>
            <person name="Kalinowski J."/>
            <person name="Goesmann A."/>
            <person name="Mussgnug J.H."/>
            <person name="Kruse O."/>
        </authorList>
    </citation>
    <scope>NUCLEOTIDE SEQUENCE [LARGE SCALE GENOMIC DNA]</scope>
    <source>
        <strain evidence="7 8">SAG 48.87</strain>
    </source>
</reference>
<evidence type="ECO:0000256" key="2">
    <source>
        <dbReference type="ARBA" id="ARBA00022741"/>
    </source>
</evidence>
<dbReference type="GO" id="GO:0140664">
    <property type="term" value="F:ATP-dependent DNA damage sensor activity"/>
    <property type="evidence" value="ECO:0007669"/>
    <property type="project" value="InterPro"/>
</dbReference>
<evidence type="ECO:0000313" key="8">
    <source>
        <dbReference type="Proteomes" id="UP000054498"/>
    </source>
</evidence>
<dbReference type="GO" id="GO:0005524">
    <property type="term" value="F:ATP binding"/>
    <property type="evidence" value="ECO:0007669"/>
    <property type="project" value="UniProtKB-KW"/>
</dbReference>
<dbReference type="RefSeq" id="XP_013893663.1">
    <property type="nucleotide sequence ID" value="XM_014038209.1"/>
</dbReference>
<feature type="region of interest" description="Disordered" evidence="5">
    <location>
        <begin position="55"/>
        <end position="76"/>
    </location>
</feature>
<accession>A0A0D2KFJ1</accession>
<dbReference type="SUPFAM" id="SSF52540">
    <property type="entry name" value="P-loop containing nucleoside triphosphate hydrolases"/>
    <property type="match status" value="1"/>
</dbReference>
<evidence type="ECO:0000256" key="5">
    <source>
        <dbReference type="SAM" id="MobiDB-lite"/>
    </source>
</evidence>
<name>A0A0D2KFJ1_9CHLO</name>
<dbReference type="EMBL" id="KK103972">
    <property type="protein sequence ID" value="KIY94643.1"/>
    <property type="molecule type" value="Genomic_DNA"/>
</dbReference>
<evidence type="ECO:0000256" key="3">
    <source>
        <dbReference type="ARBA" id="ARBA00022840"/>
    </source>
</evidence>
<comment type="similarity">
    <text evidence="1">Belongs to the DNA mismatch repair MutS family.</text>
</comment>
<dbReference type="Gene3D" id="3.40.50.300">
    <property type="entry name" value="P-loop containing nucleotide triphosphate hydrolases"/>
    <property type="match status" value="1"/>
</dbReference>
<dbReference type="AlphaFoldDB" id="A0A0D2KFJ1"/>
<evidence type="ECO:0000256" key="4">
    <source>
        <dbReference type="ARBA" id="ARBA00023125"/>
    </source>
</evidence>
<keyword evidence="3" id="KW-0067">ATP-binding</keyword>
<dbReference type="Proteomes" id="UP000054498">
    <property type="component" value="Unassembled WGS sequence"/>
</dbReference>
<dbReference type="STRING" id="145388.A0A0D2KFJ1"/>
<dbReference type="PANTHER" id="PTHR11361:SF148">
    <property type="entry name" value="DNA MISMATCH REPAIR PROTEIN MSH6"/>
    <property type="match status" value="1"/>
</dbReference>
<dbReference type="OrthoDB" id="10252754at2759"/>
<dbReference type="GO" id="GO:0006298">
    <property type="term" value="P:mismatch repair"/>
    <property type="evidence" value="ECO:0007669"/>
    <property type="project" value="InterPro"/>
</dbReference>
<protein>
    <submittedName>
        <fullName evidence="7">DNA mismatch repair protein Msh6-1</fullName>
    </submittedName>
</protein>
<dbReference type="SMR" id="A0A0D2KFJ1"/>
<dbReference type="GeneID" id="25730771"/>
<evidence type="ECO:0000313" key="7">
    <source>
        <dbReference type="EMBL" id="KIY94643.1"/>
    </source>
</evidence>
<dbReference type="GO" id="GO:0032301">
    <property type="term" value="C:MutSalpha complex"/>
    <property type="evidence" value="ECO:0007669"/>
    <property type="project" value="TreeGrafter"/>
</dbReference>
<dbReference type="SMART" id="SM00534">
    <property type="entry name" value="MUTSac"/>
    <property type="match status" value="1"/>
</dbReference>
<dbReference type="KEGG" id="mng:MNEG_13320"/>
<sequence length="427" mass="42509">MKLQSLERKFVARRALWSDAVEAAAVLDTLMALAGAALAAEGVMSRPRVLDPLPSPAADGAAAAAPNGAEGDANGTNAARPVGPFFHATQLRHPALLSGGGGGAFVPNDVRLGGGAPRLLLLTGPNMGGKSTLLRQVCLAAVLAQIGAWVPAEALTMTAMDGIFVRMGARDNILVGQSTFFVELNETGAMLARATQHSLVALDELGRGTATLDGAAIASAVLDHLAHTTKCCGLFATHYHQLSSSPHPDAPAADGEAAAPAAAPMHMACAVAGGGDGEGADGGGSGGGKSSAQEVTFLYQLTEVDEPQAGPPQPPTPLTVLLASPTNWTGACPKSYGTNVARLAGLPAPVVARAAEVSRAHEAHASGGAAAAALASDPLLRAALECVRRAKRVAAAAVAGEGDAAGAAALAEFEGAQQAAREALAAA</sequence>
<dbReference type="Pfam" id="PF00488">
    <property type="entry name" value="MutS_V"/>
    <property type="match status" value="1"/>
</dbReference>
<dbReference type="GO" id="GO:0030983">
    <property type="term" value="F:mismatched DNA binding"/>
    <property type="evidence" value="ECO:0007669"/>
    <property type="project" value="InterPro"/>
</dbReference>
<feature type="domain" description="DNA mismatch repair proteins mutS family" evidence="6">
    <location>
        <begin position="117"/>
        <end position="359"/>
    </location>
</feature>
<feature type="compositionally biased region" description="Low complexity" evidence="5">
    <location>
        <begin position="56"/>
        <end position="75"/>
    </location>
</feature>
<evidence type="ECO:0000256" key="1">
    <source>
        <dbReference type="ARBA" id="ARBA00006271"/>
    </source>
</evidence>